<evidence type="ECO:0000313" key="4">
    <source>
        <dbReference type="Proteomes" id="UP000032366"/>
    </source>
</evidence>
<dbReference type="EMBL" id="JXWY01000033">
    <property type="protein sequence ID" value="KIX90934.1"/>
    <property type="molecule type" value="Genomic_DNA"/>
</dbReference>
<dbReference type="AlphaFoldDB" id="A0A0D6XQ55"/>
<feature type="transmembrane region" description="Helical" evidence="1">
    <location>
        <begin position="56"/>
        <end position="75"/>
    </location>
</feature>
<organism evidence="3 5">
    <name type="scientific">Staphylococcus microti</name>
    <dbReference type="NCBI Taxonomy" id="569857"/>
    <lineage>
        <taxon>Bacteria</taxon>
        <taxon>Bacillati</taxon>
        <taxon>Bacillota</taxon>
        <taxon>Bacilli</taxon>
        <taxon>Bacillales</taxon>
        <taxon>Staphylococcaceae</taxon>
        <taxon>Staphylococcus</taxon>
    </lineage>
</organism>
<reference evidence="2 4" key="1">
    <citation type="submission" date="2015-01" db="EMBL/GenBank/DDBJ databases">
        <authorList>
            <person name="Guo J."/>
        </authorList>
    </citation>
    <scope>NUCLEOTIDE SEQUENCE [LARGE SCALE GENOMIC DNA]</scope>
    <source>
        <strain evidence="2 4">DSM 22147</strain>
    </source>
</reference>
<dbReference type="RefSeq" id="WP_044360172.1">
    <property type="nucleotide sequence ID" value="NZ_JXWY01000033.1"/>
</dbReference>
<accession>A0A0D6XQ55</accession>
<evidence type="ECO:0000256" key="1">
    <source>
        <dbReference type="SAM" id="Phobius"/>
    </source>
</evidence>
<evidence type="ECO:0000313" key="2">
    <source>
        <dbReference type="EMBL" id="KIX90934.1"/>
    </source>
</evidence>
<protein>
    <submittedName>
        <fullName evidence="3">Uncharacterized protein</fullName>
    </submittedName>
</protein>
<keyword evidence="1" id="KW-0812">Transmembrane</keyword>
<keyword evidence="1" id="KW-1133">Transmembrane helix</keyword>
<keyword evidence="1" id="KW-0472">Membrane</keyword>
<dbReference type="Proteomes" id="UP000032366">
    <property type="component" value="Unassembled WGS sequence"/>
</dbReference>
<dbReference type="EMBL" id="UHDT01000001">
    <property type="protein sequence ID" value="SUM58495.1"/>
    <property type="molecule type" value="Genomic_DNA"/>
</dbReference>
<evidence type="ECO:0000313" key="5">
    <source>
        <dbReference type="Proteomes" id="UP000254100"/>
    </source>
</evidence>
<sequence length="78" mass="9070">MTYHDDTTKRWIYGLVYTLIVIGFILLLFDFVIACVCIYIVTSIILLIFNLARQRSFQVIISLLIALALIAYLIYYNS</sequence>
<dbReference type="Proteomes" id="UP000254100">
    <property type="component" value="Unassembled WGS sequence"/>
</dbReference>
<keyword evidence="4" id="KW-1185">Reference proteome</keyword>
<evidence type="ECO:0000313" key="3">
    <source>
        <dbReference type="EMBL" id="SUM58495.1"/>
    </source>
</evidence>
<proteinExistence type="predicted"/>
<name>A0A0D6XQ55_9STAP</name>
<gene>
    <name evidence="3" type="ORF">NCTC13832_02245</name>
    <name evidence="2" type="ORF">TP70_05510</name>
</gene>
<reference evidence="3 5" key="2">
    <citation type="submission" date="2018-06" db="EMBL/GenBank/DDBJ databases">
        <authorList>
            <consortium name="Pathogen Informatics"/>
            <person name="Doyle S."/>
        </authorList>
    </citation>
    <scope>NUCLEOTIDE SEQUENCE [LARGE SCALE GENOMIC DNA]</scope>
    <source>
        <strain evidence="3 5">NCTC13832</strain>
    </source>
</reference>
<feature type="transmembrane region" description="Helical" evidence="1">
    <location>
        <begin position="16"/>
        <end position="49"/>
    </location>
</feature>